<proteinExistence type="predicted"/>
<comment type="caution">
    <text evidence="1">The sequence shown here is derived from an EMBL/GenBank/DDBJ whole genome shotgun (WGS) entry which is preliminary data.</text>
</comment>
<name>A0A316J699_9HYPH</name>
<organism evidence="1 2">
    <name type="scientific">Falsochrobactrum shanghaiense</name>
    <dbReference type="NCBI Taxonomy" id="2201899"/>
    <lineage>
        <taxon>Bacteria</taxon>
        <taxon>Pseudomonadati</taxon>
        <taxon>Pseudomonadota</taxon>
        <taxon>Alphaproteobacteria</taxon>
        <taxon>Hyphomicrobiales</taxon>
        <taxon>Brucellaceae</taxon>
        <taxon>Falsochrobactrum</taxon>
    </lineage>
</organism>
<evidence type="ECO:0000313" key="1">
    <source>
        <dbReference type="EMBL" id="PWL16349.1"/>
    </source>
</evidence>
<gene>
    <name evidence="1" type="ORF">DKP76_18035</name>
</gene>
<sequence>MPVATDLNREDATPNVIDSRLVNAFFDNARSLETDLLPDTISGQIDERHRKQGGLWVGGKCELTAATLSFRPNDMNRTLHAHPDELNVEIQLEDIVDISVQRRLITDAITILFATGVLKIRCFRAKSFIAAIEAARLTVHEQAVKTMQGQPNRSEHN</sequence>
<reference evidence="1 2" key="1">
    <citation type="submission" date="2018-05" db="EMBL/GenBank/DDBJ databases">
        <title>Comparative genomic sequence analysis between strain HN4 and CCM 8460T (Falsochrobactrum ovis) will provide more evidence to prove that HN4 is a new species of Falsochrobactrum.</title>
        <authorList>
            <person name="Lyu W."/>
            <person name="Sun L."/>
            <person name="Yao L."/>
        </authorList>
    </citation>
    <scope>NUCLEOTIDE SEQUENCE [LARGE SCALE GENOMIC DNA]</scope>
    <source>
        <strain evidence="1 2">HN4</strain>
    </source>
</reference>
<dbReference type="Proteomes" id="UP000245865">
    <property type="component" value="Unassembled WGS sequence"/>
</dbReference>
<evidence type="ECO:0000313" key="2">
    <source>
        <dbReference type="Proteomes" id="UP000245865"/>
    </source>
</evidence>
<dbReference type="EMBL" id="QGDB01000013">
    <property type="protein sequence ID" value="PWL16349.1"/>
    <property type="molecule type" value="Genomic_DNA"/>
</dbReference>
<dbReference type="RefSeq" id="WP_109708039.1">
    <property type="nucleotide sequence ID" value="NZ_QGDB01000013.1"/>
</dbReference>
<keyword evidence="2" id="KW-1185">Reference proteome</keyword>
<dbReference type="OrthoDB" id="6292895at2"/>
<accession>A0A316J699</accession>
<dbReference type="AlphaFoldDB" id="A0A316J699"/>
<protein>
    <submittedName>
        <fullName evidence="1">Uncharacterized protein</fullName>
    </submittedName>
</protein>